<keyword evidence="3" id="KW-1185">Reference proteome</keyword>
<comment type="caution">
    <text evidence="2">The sequence shown here is derived from an EMBL/GenBank/DDBJ whole genome shotgun (WGS) entry which is preliminary data.</text>
</comment>
<gene>
    <name evidence="2" type="ORF">TorRG33x02_350890</name>
</gene>
<dbReference type="Proteomes" id="UP000237000">
    <property type="component" value="Unassembled WGS sequence"/>
</dbReference>
<dbReference type="OrthoDB" id="10339466at2759"/>
<dbReference type="InParanoid" id="A0A2P5AGQ3"/>
<feature type="non-terminal residue" evidence="2">
    <location>
        <position position="1"/>
    </location>
</feature>
<evidence type="ECO:0000313" key="3">
    <source>
        <dbReference type="Proteomes" id="UP000237000"/>
    </source>
</evidence>
<evidence type="ECO:0000313" key="2">
    <source>
        <dbReference type="EMBL" id="PON35704.1"/>
    </source>
</evidence>
<name>A0A2P5AGQ3_TREOI</name>
<dbReference type="EMBL" id="JXTC01000870">
    <property type="protein sequence ID" value="PON35704.1"/>
    <property type="molecule type" value="Genomic_DNA"/>
</dbReference>
<sequence length="112" mass="12895">ASFFTKITTAYLLRNFIEVLLLWMNMIILILLMHFFVVSKRVMLMSHRELEHSFSSVFHRKGLTCQIVKSSFSFVFQRVGLQAHAFVGLAVHRKGLAVVAKKDILAETLNRV</sequence>
<protein>
    <submittedName>
        <fullName evidence="2">Uncharacterized protein</fullName>
    </submittedName>
</protein>
<evidence type="ECO:0000256" key="1">
    <source>
        <dbReference type="SAM" id="Phobius"/>
    </source>
</evidence>
<proteinExistence type="predicted"/>
<organism evidence="2 3">
    <name type="scientific">Trema orientale</name>
    <name type="common">Charcoal tree</name>
    <name type="synonym">Celtis orientalis</name>
    <dbReference type="NCBI Taxonomy" id="63057"/>
    <lineage>
        <taxon>Eukaryota</taxon>
        <taxon>Viridiplantae</taxon>
        <taxon>Streptophyta</taxon>
        <taxon>Embryophyta</taxon>
        <taxon>Tracheophyta</taxon>
        <taxon>Spermatophyta</taxon>
        <taxon>Magnoliopsida</taxon>
        <taxon>eudicotyledons</taxon>
        <taxon>Gunneridae</taxon>
        <taxon>Pentapetalae</taxon>
        <taxon>rosids</taxon>
        <taxon>fabids</taxon>
        <taxon>Rosales</taxon>
        <taxon>Cannabaceae</taxon>
        <taxon>Trema</taxon>
    </lineage>
</organism>
<keyword evidence="1" id="KW-1133">Transmembrane helix</keyword>
<reference evidence="3" key="1">
    <citation type="submission" date="2016-06" db="EMBL/GenBank/DDBJ databases">
        <title>Parallel loss of symbiosis genes in relatives of nitrogen-fixing non-legume Parasponia.</title>
        <authorList>
            <person name="Van Velzen R."/>
            <person name="Holmer R."/>
            <person name="Bu F."/>
            <person name="Rutten L."/>
            <person name="Van Zeijl A."/>
            <person name="Liu W."/>
            <person name="Santuari L."/>
            <person name="Cao Q."/>
            <person name="Sharma T."/>
            <person name="Shen D."/>
            <person name="Roswanjaya Y."/>
            <person name="Wardhani T."/>
            <person name="Kalhor M.S."/>
            <person name="Jansen J."/>
            <person name="Van den Hoogen J."/>
            <person name="Gungor B."/>
            <person name="Hartog M."/>
            <person name="Hontelez J."/>
            <person name="Verver J."/>
            <person name="Yang W.-C."/>
            <person name="Schijlen E."/>
            <person name="Repin R."/>
            <person name="Schilthuizen M."/>
            <person name="Schranz E."/>
            <person name="Heidstra R."/>
            <person name="Miyata K."/>
            <person name="Fedorova E."/>
            <person name="Kohlen W."/>
            <person name="Bisseling T."/>
            <person name="Smit S."/>
            <person name="Geurts R."/>
        </authorList>
    </citation>
    <scope>NUCLEOTIDE SEQUENCE [LARGE SCALE GENOMIC DNA]</scope>
    <source>
        <strain evidence="3">cv. RG33-2</strain>
    </source>
</reference>
<dbReference type="AlphaFoldDB" id="A0A2P5AGQ3"/>
<feature type="transmembrane region" description="Helical" evidence="1">
    <location>
        <begin position="20"/>
        <end position="38"/>
    </location>
</feature>
<keyword evidence="1" id="KW-0812">Transmembrane</keyword>
<accession>A0A2P5AGQ3</accession>
<keyword evidence="1" id="KW-0472">Membrane</keyword>